<dbReference type="CDD" id="cd10839">
    <property type="entry name" value="cpPDZ1_DegP-like"/>
    <property type="match status" value="1"/>
</dbReference>
<comment type="similarity">
    <text evidence="3">Belongs to the peptidase S1C family.</text>
</comment>
<organism evidence="18 19">
    <name type="scientific">Geoalkalibacter subterraneus</name>
    <dbReference type="NCBI Taxonomy" id="483547"/>
    <lineage>
        <taxon>Bacteria</taxon>
        <taxon>Pseudomonadati</taxon>
        <taxon>Thermodesulfobacteriota</taxon>
        <taxon>Desulfuromonadia</taxon>
        <taxon>Desulfuromonadales</taxon>
        <taxon>Geoalkalibacteraceae</taxon>
        <taxon>Geoalkalibacter</taxon>
    </lineage>
</organism>
<dbReference type="Gene3D" id="2.40.10.120">
    <property type="match status" value="1"/>
</dbReference>
<feature type="binding site" evidence="15">
    <location>
        <position position="119"/>
    </location>
    <ligand>
        <name>substrate</name>
    </ligand>
</feature>
<evidence type="ECO:0000256" key="8">
    <source>
        <dbReference type="ARBA" id="ARBA00022737"/>
    </source>
</evidence>
<dbReference type="InterPro" id="IPR009003">
    <property type="entry name" value="Peptidase_S1_PA"/>
</dbReference>
<dbReference type="GO" id="GO:0042597">
    <property type="term" value="C:periplasmic space"/>
    <property type="evidence" value="ECO:0007669"/>
    <property type="project" value="UniProtKB-SubCell"/>
</dbReference>
<evidence type="ECO:0000256" key="12">
    <source>
        <dbReference type="ARBA" id="ARBA00023016"/>
    </source>
</evidence>
<dbReference type="Gene3D" id="2.30.42.10">
    <property type="match status" value="2"/>
</dbReference>
<proteinExistence type="inferred from homology"/>
<dbReference type="InterPro" id="IPR041489">
    <property type="entry name" value="PDZ_6"/>
</dbReference>
<feature type="binding site" evidence="15">
    <location>
        <position position="149"/>
    </location>
    <ligand>
        <name>substrate</name>
    </ligand>
</feature>
<keyword evidence="6 18" id="KW-0645">Protease</keyword>
<dbReference type="FunFam" id="2.40.10.120:FF:000007">
    <property type="entry name" value="Periplasmic serine endoprotease DegP-like"/>
    <property type="match status" value="1"/>
</dbReference>
<dbReference type="HOGENOM" id="CLU_020120_1_0_7"/>
<dbReference type="OrthoDB" id="9758917at2"/>
<evidence type="ECO:0000256" key="16">
    <source>
        <dbReference type="SAM" id="SignalP"/>
    </source>
</evidence>
<feature type="binding site" evidence="15">
    <location>
        <position position="51"/>
    </location>
    <ligand>
        <name>substrate</name>
    </ligand>
</feature>
<dbReference type="PANTHER" id="PTHR22939">
    <property type="entry name" value="SERINE PROTEASE FAMILY S1C HTRA-RELATED"/>
    <property type="match status" value="1"/>
</dbReference>
<feature type="domain" description="PDZ" evidence="17">
    <location>
        <begin position="375"/>
        <end position="466"/>
    </location>
</feature>
<comment type="catalytic activity">
    <reaction evidence="1">
        <text>Acts on substrates that are at least partially unfolded. The cleavage site P1 residue is normally between a pair of hydrophobic residues, such as Val-|-Val.</text>
        <dbReference type="EC" id="3.4.21.107"/>
    </reaction>
</comment>
<dbReference type="Pfam" id="PF13365">
    <property type="entry name" value="Trypsin_2"/>
    <property type="match status" value="1"/>
</dbReference>
<dbReference type="Pfam" id="PF13180">
    <property type="entry name" value="PDZ_2"/>
    <property type="match status" value="1"/>
</dbReference>
<dbReference type="GO" id="GO:0004252">
    <property type="term" value="F:serine-type endopeptidase activity"/>
    <property type="evidence" value="ECO:0007669"/>
    <property type="project" value="InterPro"/>
</dbReference>
<dbReference type="InterPro" id="IPR036034">
    <property type="entry name" value="PDZ_sf"/>
</dbReference>
<gene>
    <name evidence="18" type="ORF">GSUB_04265</name>
</gene>
<evidence type="ECO:0000256" key="4">
    <source>
        <dbReference type="ARBA" id="ARBA00013035"/>
    </source>
</evidence>
<evidence type="ECO:0000256" key="5">
    <source>
        <dbReference type="ARBA" id="ARBA00013958"/>
    </source>
</evidence>
<feature type="active site" description="Charge relay system" evidence="14">
    <location>
        <position position="224"/>
    </location>
</feature>
<dbReference type="InterPro" id="IPR001478">
    <property type="entry name" value="PDZ"/>
</dbReference>
<reference evidence="18 19" key="1">
    <citation type="journal article" date="2015" name="Genome Announc.">
        <title>Genomes of Geoalkalibacter ferrihydriticus Z-0531T and Geoalkalibacter subterraneus Red1T, Two Haloalkaliphilic Metal-Reducing Deltaproteobacteria.</title>
        <authorList>
            <person name="Badalamenti J.P."/>
            <person name="Krajmalnik-Brown R."/>
            <person name="Torres C.I."/>
            <person name="Bond D.R."/>
        </authorList>
    </citation>
    <scope>NUCLEOTIDE SEQUENCE [LARGE SCALE GENOMIC DNA]</scope>
    <source>
        <strain evidence="18 19">Red1</strain>
    </source>
</reference>
<dbReference type="EMBL" id="CP010311">
    <property type="protein sequence ID" value="AJF07903.1"/>
    <property type="molecule type" value="Genomic_DNA"/>
</dbReference>
<evidence type="ECO:0000256" key="13">
    <source>
        <dbReference type="ARBA" id="ARBA00032850"/>
    </source>
</evidence>
<keyword evidence="9" id="KW-0574">Periplasm</keyword>
<dbReference type="PROSITE" id="PS50106">
    <property type="entry name" value="PDZ"/>
    <property type="match status" value="2"/>
</dbReference>
<keyword evidence="19" id="KW-1185">Reference proteome</keyword>
<dbReference type="AlphaFoldDB" id="A0A0B5FKI0"/>
<evidence type="ECO:0000259" key="17">
    <source>
        <dbReference type="PROSITE" id="PS50106"/>
    </source>
</evidence>
<dbReference type="PRINTS" id="PR00834">
    <property type="entry name" value="PROTEASES2C"/>
</dbReference>
<feature type="active site" description="Charge relay system" evidence="14">
    <location>
        <position position="119"/>
    </location>
</feature>
<evidence type="ECO:0000256" key="6">
    <source>
        <dbReference type="ARBA" id="ARBA00022670"/>
    </source>
</evidence>
<dbReference type="NCBIfam" id="TIGR02037">
    <property type="entry name" value="degP_htrA_DO"/>
    <property type="match status" value="1"/>
</dbReference>
<evidence type="ECO:0000256" key="9">
    <source>
        <dbReference type="ARBA" id="ARBA00022764"/>
    </source>
</evidence>
<dbReference type="InterPro" id="IPR011782">
    <property type="entry name" value="Pept_S1C_Do"/>
</dbReference>
<dbReference type="SMART" id="SM00228">
    <property type="entry name" value="PDZ"/>
    <property type="match status" value="2"/>
</dbReference>
<dbReference type="SUPFAM" id="SSF50156">
    <property type="entry name" value="PDZ domain-like"/>
    <property type="match status" value="2"/>
</dbReference>
<evidence type="ECO:0000313" key="18">
    <source>
        <dbReference type="EMBL" id="AJF07903.1"/>
    </source>
</evidence>
<evidence type="ECO:0000256" key="7">
    <source>
        <dbReference type="ARBA" id="ARBA00022729"/>
    </source>
</evidence>
<feature type="signal peptide" evidence="16">
    <location>
        <begin position="1"/>
        <end position="19"/>
    </location>
</feature>
<name>A0A0B5FKI0_9BACT</name>
<feature type="chain" id="PRO_5038791790" description="Probable periplasmic serine endoprotease DegP-like" evidence="16">
    <location>
        <begin position="20"/>
        <end position="477"/>
    </location>
</feature>
<dbReference type="InterPro" id="IPR001940">
    <property type="entry name" value="Peptidase_S1C"/>
</dbReference>
<dbReference type="SUPFAM" id="SSF50494">
    <property type="entry name" value="Trypsin-like serine proteases"/>
    <property type="match status" value="1"/>
</dbReference>
<dbReference type="Pfam" id="PF17820">
    <property type="entry name" value="PDZ_6"/>
    <property type="match status" value="1"/>
</dbReference>
<feature type="domain" description="PDZ" evidence="17">
    <location>
        <begin position="268"/>
        <end position="359"/>
    </location>
</feature>
<dbReference type="GO" id="GO:0006508">
    <property type="term" value="P:proteolysis"/>
    <property type="evidence" value="ECO:0007669"/>
    <property type="project" value="UniProtKB-KW"/>
</dbReference>
<keyword evidence="7 16" id="KW-0732">Signal</keyword>
<comment type="subcellular location">
    <subcellularLocation>
        <location evidence="2">Periplasm</location>
    </subcellularLocation>
</comment>
<evidence type="ECO:0000256" key="1">
    <source>
        <dbReference type="ARBA" id="ARBA00001772"/>
    </source>
</evidence>
<keyword evidence="11" id="KW-0720">Serine protease</keyword>
<evidence type="ECO:0000256" key="11">
    <source>
        <dbReference type="ARBA" id="ARBA00022825"/>
    </source>
</evidence>
<dbReference type="KEGG" id="gsb:GSUB_04265"/>
<evidence type="ECO:0000313" key="19">
    <source>
        <dbReference type="Proteomes" id="UP000035036"/>
    </source>
</evidence>
<evidence type="ECO:0000256" key="14">
    <source>
        <dbReference type="PIRSR" id="PIRSR611782-1"/>
    </source>
</evidence>
<protein>
    <recommendedName>
        <fullName evidence="5">Probable periplasmic serine endoprotease DegP-like</fullName>
        <ecNumber evidence="4">3.4.21.107</ecNumber>
    </recommendedName>
    <alternativeName>
        <fullName evidence="13">Protease Do</fullName>
    </alternativeName>
</protein>
<evidence type="ECO:0000256" key="15">
    <source>
        <dbReference type="PIRSR" id="PIRSR611782-2"/>
    </source>
</evidence>
<keyword evidence="8" id="KW-0677">Repeat</keyword>
<evidence type="ECO:0000256" key="3">
    <source>
        <dbReference type="ARBA" id="ARBA00010541"/>
    </source>
</evidence>
<sequence length="477" mass="50966">MLLPLMLMTLLLAPGPASAQESGLESLRSTGEAFRSVAKKVSPAVVNIQVEKIVQGSQTPFPFGGQSPFGDDFFRRFFGIPMPEIPGRDPHGRNPSPRVRSQGSGFIFSDDGLILTNNHVVENADKVNVTLTDGRNFTAEVIGSDPASDVAVIKIESDKKLPFIPLGNSDALEVGDWVLAVGNPFGLSNTITAGIVSAKGRSSVGITDYENFIQTDAAINPGNSGGPLVNLQGEVVGMNTAIFSRSGGYMGIGFAIPVNMIKLIRDQLIDNGSVSRGYMGVMIQNLTPDLAENFGLDTSKGVLISQVTKDSPADKAGLRQGDIVIEFSGEPVDSVGPFRNRVALSPPGSEQEMTILRDGKRKTIKITLGTLPDERATAQSDPSEVDELGLTVQPLTEELAQRFGYTDAEGVIVTQVAPGSIAARARIRPGTLIQEVNQQKVTTPAEFHDAMKKGNKDTVLLLLRQGDAIRYVALRRN</sequence>
<accession>A0A0B5FKI0</accession>
<evidence type="ECO:0000256" key="2">
    <source>
        <dbReference type="ARBA" id="ARBA00004418"/>
    </source>
</evidence>
<keyword evidence="10" id="KW-0378">Hydrolase</keyword>
<dbReference type="Proteomes" id="UP000035036">
    <property type="component" value="Chromosome"/>
</dbReference>
<dbReference type="EC" id="3.4.21.107" evidence="4"/>
<keyword evidence="12" id="KW-0346">Stress response</keyword>
<feature type="active site" description="Charge relay system" evidence="14">
    <location>
        <position position="149"/>
    </location>
</feature>
<evidence type="ECO:0000256" key="10">
    <source>
        <dbReference type="ARBA" id="ARBA00022801"/>
    </source>
</evidence>
<dbReference type="PANTHER" id="PTHR22939:SF129">
    <property type="entry name" value="SERINE PROTEASE HTRA2, MITOCHONDRIAL"/>
    <property type="match status" value="1"/>
</dbReference>
<dbReference type="FunFam" id="2.40.10.10:FF:000001">
    <property type="entry name" value="Periplasmic serine protease DegS"/>
    <property type="match status" value="1"/>
</dbReference>
<feature type="binding site" evidence="15">
    <location>
        <begin position="222"/>
        <end position="224"/>
    </location>
    <ligand>
        <name>substrate</name>
    </ligand>
</feature>
<dbReference type="STRING" id="483547.GSUB_04265"/>